<sequence>MSNALDALLSREINTEKQVYIEGIGTNFTVKSLTNAEVDEITDESTRKIGKGSNQRTEYDEQKANALTIVRGCKDPQFADKQVLEAFGATSADEAVRAALKPGEFQHLIKEILELSGINMTGESYEEEVDEIKNG</sequence>
<organism evidence="1 2">
    <name type="scientific">Salibacterium lacus</name>
    <dbReference type="NCBI Taxonomy" id="1898109"/>
    <lineage>
        <taxon>Bacteria</taxon>
        <taxon>Bacillati</taxon>
        <taxon>Bacillota</taxon>
        <taxon>Bacilli</taxon>
        <taxon>Bacillales</taxon>
        <taxon>Bacillaceae</taxon>
    </lineage>
</organism>
<evidence type="ECO:0000313" key="1">
    <source>
        <dbReference type="EMBL" id="MFD2704629.1"/>
    </source>
</evidence>
<dbReference type="RefSeq" id="WP_380711906.1">
    <property type="nucleotide sequence ID" value="NZ_JBHUML010000002.1"/>
</dbReference>
<keyword evidence="2" id="KW-1185">Reference proteome</keyword>
<proteinExistence type="predicted"/>
<comment type="caution">
    <text evidence="1">The sequence shown here is derived from an EMBL/GenBank/DDBJ whole genome shotgun (WGS) entry which is preliminary data.</text>
</comment>
<name>A0ABW5SZA0_9BACI</name>
<dbReference type="InterPro" id="IPR038559">
    <property type="entry name" value="XkdN-like_sf"/>
</dbReference>
<dbReference type="InterPro" id="IPR014986">
    <property type="entry name" value="XkdN-like"/>
</dbReference>
<gene>
    <name evidence="1" type="ORF">ACFSUB_04065</name>
</gene>
<dbReference type="EMBL" id="JBHUML010000002">
    <property type="protein sequence ID" value="MFD2704629.1"/>
    <property type="molecule type" value="Genomic_DNA"/>
</dbReference>
<evidence type="ECO:0000313" key="2">
    <source>
        <dbReference type="Proteomes" id="UP001597520"/>
    </source>
</evidence>
<dbReference type="Pfam" id="PF08890">
    <property type="entry name" value="Phage_TAC_5"/>
    <property type="match status" value="1"/>
</dbReference>
<protein>
    <recommendedName>
        <fullName evidence="3">XkdN-like protein</fullName>
    </recommendedName>
</protein>
<evidence type="ECO:0008006" key="3">
    <source>
        <dbReference type="Google" id="ProtNLM"/>
    </source>
</evidence>
<accession>A0ABW5SZA0</accession>
<dbReference type="Proteomes" id="UP001597520">
    <property type="component" value="Unassembled WGS sequence"/>
</dbReference>
<reference evidence="2" key="1">
    <citation type="journal article" date="2019" name="Int. J. Syst. Evol. Microbiol.">
        <title>The Global Catalogue of Microorganisms (GCM) 10K type strain sequencing project: providing services to taxonomists for standard genome sequencing and annotation.</title>
        <authorList>
            <consortium name="The Broad Institute Genomics Platform"/>
            <consortium name="The Broad Institute Genome Sequencing Center for Infectious Disease"/>
            <person name="Wu L."/>
            <person name="Ma J."/>
        </authorList>
    </citation>
    <scope>NUCLEOTIDE SEQUENCE [LARGE SCALE GENOMIC DNA]</scope>
    <source>
        <strain evidence="2">KCTC 33792</strain>
    </source>
</reference>
<dbReference type="Gene3D" id="3.30.2220.30">
    <property type="match status" value="1"/>
</dbReference>